<dbReference type="Gene3D" id="3.10.520.10">
    <property type="entry name" value="ApbE-like domains"/>
    <property type="match status" value="1"/>
</dbReference>
<feature type="binding site" evidence="11">
    <location>
        <position position="185"/>
    </location>
    <ligand>
        <name>Mg(2+)</name>
        <dbReference type="ChEBI" id="CHEBI:18420"/>
    </ligand>
</feature>
<feature type="chain" id="PRO_5040557809" description="FAD:protein FMN transferase" evidence="12">
    <location>
        <begin position="21"/>
        <end position="357"/>
    </location>
</feature>
<dbReference type="InterPro" id="IPR024932">
    <property type="entry name" value="ApbE"/>
</dbReference>
<evidence type="ECO:0000256" key="10">
    <source>
        <dbReference type="PIRNR" id="PIRNR006268"/>
    </source>
</evidence>
<dbReference type="GO" id="GO:0046872">
    <property type="term" value="F:metal ion binding"/>
    <property type="evidence" value="ECO:0007669"/>
    <property type="project" value="UniProtKB-UniRule"/>
</dbReference>
<dbReference type="GO" id="GO:0005886">
    <property type="term" value="C:plasma membrane"/>
    <property type="evidence" value="ECO:0007669"/>
    <property type="project" value="UniProtKB-SubCell"/>
</dbReference>
<dbReference type="InterPro" id="IPR003374">
    <property type="entry name" value="ApbE-like_sf"/>
</dbReference>
<dbReference type="PROSITE" id="PS51257">
    <property type="entry name" value="PROKAR_LIPOPROTEIN"/>
    <property type="match status" value="1"/>
</dbReference>
<evidence type="ECO:0000256" key="1">
    <source>
        <dbReference type="ARBA" id="ARBA00011955"/>
    </source>
</evidence>
<protein>
    <recommendedName>
        <fullName evidence="2 10">FAD:protein FMN transferase</fullName>
        <ecNumber evidence="1 10">2.7.1.180</ecNumber>
    </recommendedName>
    <alternativeName>
        <fullName evidence="8 10">Flavin transferase</fullName>
    </alternativeName>
</protein>
<evidence type="ECO:0000313" key="14">
    <source>
        <dbReference type="Proteomes" id="UP000487649"/>
    </source>
</evidence>
<evidence type="ECO:0000256" key="12">
    <source>
        <dbReference type="RuleBase" id="RU363002"/>
    </source>
</evidence>
<keyword evidence="6 10" id="KW-0274">FAD</keyword>
<dbReference type="PIRSF" id="PIRSF006268">
    <property type="entry name" value="ApbE"/>
    <property type="match status" value="1"/>
</dbReference>
<keyword evidence="12" id="KW-0449">Lipoprotein</keyword>
<dbReference type="GO" id="GO:0016740">
    <property type="term" value="F:transferase activity"/>
    <property type="evidence" value="ECO:0007669"/>
    <property type="project" value="UniProtKB-UniRule"/>
</dbReference>
<comment type="similarity">
    <text evidence="10 12">Belongs to the ApbE family.</text>
</comment>
<dbReference type="AlphaFoldDB" id="A0A173UG37"/>
<evidence type="ECO:0000256" key="7">
    <source>
        <dbReference type="ARBA" id="ARBA00022842"/>
    </source>
</evidence>
<comment type="catalytic activity">
    <reaction evidence="9 10 12">
        <text>L-threonyl-[protein] + FAD = FMN-L-threonyl-[protein] + AMP + H(+)</text>
        <dbReference type="Rhea" id="RHEA:36847"/>
        <dbReference type="Rhea" id="RHEA-COMP:11060"/>
        <dbReference type="Rhea" id="RHEA-COMP:11061"/>
        <dbReference type="ChEBI" id="CHEBI:15378"/>
        <dbReference type="ChEBI" id="CHEBI:30013"/>
        <dbReference type="ChEBI" id="CHEBI:57692"/>
        <dbReference type="ChEBI" id="CHEBI:74257"/>
        <dbReference type="ChEBI" id="CHEBI:456215"/>
        <dbReference type="EC" id="2.7.1.180"/>
    </reaction>
</comment>
<comment type="caution">
    <text evidence="13">The sequence shown here is derived from an EMBL/GenBank/DDBJ whole genome shotgun (WGS) entry which is preliminary data.</text>
</comment>
<dbReference type="EC" id="2.7.1.180" evidence="1 10"/>
<keyword evidence="12" id="KW-0732">Signal</keyword>
<keyword evidence="12" id="KW-0472">Membrane</keyword>
<organism evidence="13 14">
    <name type="scientific">Turicibacter sanguinis</name>
    <dbReference type="NCBI Taxonomy" id="154288"/>
    <lineage>
        <taxon>Bacteria</taxon>
        <taxon>Bacillati</taxon>
        <taxon>Bacillota</taxon>
        <taxon>Erysipelotrichia</taxon>
        <taxon>Erysipelotrichales</taxon>
        <taxon>Turicibacteraceae</taxon>
        <taxon>Turicibacter</taxon>
    </lineage>
</organism>
<dbReference type="SUPFAM" id="SSF143631">
    <property type="entry name" value="ApbE-like"/>
    <property type="match status" value="1"/>
</dbReference>
<sequence>MKYLKSLMLVAVLLTTGCQAKEQVETPNQNLGTEQKNYEPVSQNKYLLGTIVTITLYDNPEQEIFDEIFNAIEQIEKEMTINNATTSEVISINQQAGVDYVPVSKQTFDVIKAGVYYSQLGNGSFDITVGPLVKLWEIGFEDAHVPNSDEIAQSLTHIDYHKVLLDEENYAVKLEDKGMQLDLGGIAKGYAADVAAQILKEHGNKQAIINLGGNVYAYGEKANGDSFRIGVQNPFSPRGDYLGILSVKDKTVVTSGTYERYFQQDGKIYHHILDPKTGYPVENNLKSVTIVTKSSMSADALSTMSFVLGLDEGMKLIESLSDVEALFITDDQKLYASSGFLANFELTDTSFVIETLK</sequence>
<dbReference type="RefSeq" id="WP_006785157.1">
    <property type="nucleotide sequence ID" value="NZ_CABJBH010000001.1"/>
</dbReference>
<evidence type="ECO:0000256" key="4">
    <source>
        <dbReference type="ARBA" id="ARBA00022679"/>
    </source>
</evidence>
<name>A0A173UG37_9FIRM</name>
<evidence type="ECO:0000256" key="5">
    <source>
        <dbReference type="ARBA" id="ARBA00022723"/>
    </source>
</evidence>
<evidence type="ECO:0000256" key="2">
    <source>
        <dbReference type="ARBA" id="ARBA00016337"/>
    </source>
</evidence>
<gene>
    <name evidence="13" type="ORF">GMA92_05730</name>
</gene>
<comment type="function">
    <text evidence="12">Flavin transferase that catalyzes the transfer of the FMN moiety of FAD and its covalent binding to the hydroxyl group of a threonine residue in a target flavoprotein.</text>
</comment>
<evidence type="ECO:0000256" key="3">
    <source>
        <dbReference type="ARBA" id="ARBA00022630"/>
    </source>
</evidence>
<proteinExistence type="inferred from homology"/>
<keyword evidence="4 10" id="KW-0808">Transferase</keyword>
<reference evidence="13 14" key="1">
    <citation type="journal article" date="2019" name="Nat. Med.">
        <title>A library of human gut bacterial isolates paired with longitudinal multiomics data enables mechanistic microbiome research.</title>
        <authorList>
            <person name="Poyet M."/>
            <person name="Groussin M."/>
            <person name="Gibbons S.M."/>
            <person name="Avila-Pacheco J."/>
            <person name="Jiang X."/>
            <person name="Kearney S.M."/>
            <person name="Perrotta A.R."/>
            <person name="Berdy B."/>
            <person name="Zhao S."/>
            <person name="Lieberman T.D."/>
            <person name="Swanson P.K."/>
            <person name="Smith M."/>
            <person name="Roesemann S."/>
            <person name="Alexander J.E."/>
            <person name="Rich S.A."/>
            <person name="Livny J."/>
            <person name="Vlamakis H."/>
            <person name="Clish C."/>
            <person name="Bullock K."/>
            <person name="Deik A."/>
            <person name="Scott J."/>
            <person name="Pierce K.A."/>
            <person name="Xavier R.J."/>
            <person name="Alm E.J."/>
        </authorList>
    </citation>
    <scope>NUCLEOTIDE SEQUENCE [LARGE SCALE GENOMIC DNA]</scope>
    <source>
        <strain evidence="13 14">BIOML-A198</strain>
    </source>
</reference>
<dbReference type="Pfam" id="PF02424">
    <property type="entry name" value="ApbE"/>
    <property type="match status" value="1"/>
</dbReference>
<evidence type="ECO:0000313" key="13">
    <source>
        <dbReference type="EMBL" id="MTK20918.1"/>
    </source>
</evidence>
<keyword evidence="7 10" id="KW-0460">Magnesium</keyword>
<dbReference type="OrthoDB" id="9778595at2"/>
<dbReference type="Proteomes" id="UP000487649">
    <property type="component" value="Unassembled WGS sequence"/>
</dbReference>
<feature type="binding site" evidence="11">
    <location>
        <position position="299"/>
    </location>
    <ligand>
        <name>Mg(2+)</name>
        <dbReference type="ChEBI" id="CHEBI:18420"/>
    </ligand>
</feature>
<dbReference type="PANTHER" id="PTHR30040">
    <property type="entry name" value="THIAMINE BIOSYNTHESIS LIPOPROTEIN APBE"/>
    <property type="match status" value="1"/>
</dbReference>
<keyword evidence="12" id="KW-1003">Cell membrane</keyword>
<comment type="cofactor">
    <cofactor evidence="11">
        <name>Mg(2+)</name>
        <dbReference type="ChEBI" id="CHEBI:18420"/>
    </cofactor>
    <cofactor evidence="11">
        <name>Mn(2+)</name>
        <dbReference type="ChEBI" id="CHEBI:29035"/>
    </cofactor>
    <text evidence="11">Magnesium. Can also use manganese.</text>
</comment>
<evidence type="ECO:0000256" key="8">
    <source>
        <dbReference type="ARBA" id="ARBA00031306"/>
    </source>
</evidence>
<dbReference type="PANTHER" id="PTHR30040:SF2">
    <property type="entry name" value="FAD:PROTEIN FMN TRANSFERASE"/>
    <property type="match status" value="1"/>
</dbReference>
<dbReference type="GeneID" id="60057459"/>
<keyword evidence="12" id="KW-0997">Cell inner membrane</keyword>
<feature type="binding site" evidence="11">
    <location>
        <position position="303"/>
    </location>
    <ligand>
        <name>Mg(2+)</name>
        <dbReference type="ChEBI" id="CHEBI:18420"/>
    </ligand>
</feature>
<evidence type="ECO:0000256" key="9">
    <source>
        <dbReference type="ARBA" id="ARBA00048540"/>
    </source>
</evidence>
<evidence type="ECO:0000256" key="11">
    <source>
        <dbReference type="PIRSR" id="PIRSR006268-2"/>
    </source>
</evidence>
<keyword evidence="5 10" id="KW-0479">Metal-binding</keyword>
<comment type="subcellular location">
    <subcellularLocation>
        <location evidence="12">Cell inner membrane</location>
        <topology evidence="12">Lipid-anchor</topology>
        <orientation evidence="12">Periplasmic side</orientation>
    </subcellularLocation>
</comment>
<evidence type="ECO:0000256" key="6">
    <source>
        <dbReference type="ARBA" id="ARBA00022827"/>
    </source>
</evidence>
<feature type="signal peptide" evidence="12">
    <location>
        <begin position="1"/>
        <end position="20"/>
    </location>
</feature>
<keyword evidence="3 10" id="KW-0285">Flavoprotein</keyword>
<dbReference type="EMBL" id="WMQE01000009">
    <property type="protein sequence ID" value="MTK20918.1"/>
    <property type="molecule type" value="Genomic_DNA"/>
</dbReference>
<accession>A0A173UG37</accession>